<dbReference type="InterPro" id="IPR036634">
    <property type="entry name" value="PRD_sf"/>
</dbReference>
<dbReference type="GO" id="GO:0006355">
    <property type="term" value="P:regulation of DNA-templated transcription"/>
    <property type="evidence" value="ECO:0007669"/>
    <property type="project" value="InterPro"/>
</dbReference>
<proteinExistence type="predicted"/>
<dbReference type="Gene3D" id="3.40.50.2300">
    <property type="match status" value="1"/>
</dbReference>
<dbReference type="AlphaFoldDB" id="A0A9W5PY83"/>
<evidence type="ECO:0000256" key="2">
    <source>
        <dbReference type="ARBA" id="ARBA00023015"/>
    </source>
</evidence>
<protein>
    <recommendedName>
        <fullName evidence="5">PRD domain-containing protein</fullName>
    </recommendedName>
</protein>
<feature type="domain" description="PRD" evidence="5">
    <location>
        <begin position="283"/>
        <end position="395"/>
    </location>
</feature>
<reference evidence="6 7" key="1">
    <citation type="submission" date="2012-12" db="EMBL/GenBank/DDBJ databases">
        <title>The Genome Sequence of Bacillus cereus VD196.</title>
        <authorList>
            <consortium name="The Broad Institute Genome Sequencing Platform"/>
            <consortium name="The Broad Institute Genome Sequencing Center for Infectious Disease"/>
            <person name="Feldgarden M."/>
            <person name="Van der Auwera G.A."/>
            <person name="Mahillon J."/>
            <person name="Duprez V."/>
            <person name="Timmery S."/>
            <person name="Mattelet C."/>
            <person name="Dierick K."/>
            <person name="Sun M."/>
            <person name="Yu Z."/>
            <person name="Zhu L."/>
            <person name="Hu X."/>
            <person name="Shank E.B."/>
            <person name="Swiecicka I."/>
            <person name="Hansen B.M."/>
            <person name="Andrup L."/>
            <person name="Walker B."/>
            <person name="Young S.K."/>
            <person name="Zeng Q."/>
            <person name="Gargeya S."/>
            <person name="Fitzgerald M."/>
            <person name="Haas B."/>
            <person name="Abouelleil A."/>
            <person name="Alvarado L."/>
            <person name="Arachchi H.M."/>
            <person name="Berlin A.M."/>
            <person name="Chapman S.B."/>
            <person name="Dewar J."/>
            <person name="Goldberg J."/>
            <person name="Griggs A."/>
            <person name="Gujja S."/>
            <person name="Hansen M."/>
            <person name="Howarth C."/>
            <person name="Imamovic A."/>
            <person name="Larimer J."/>
            <person name="McCowan C."/>
            <person name="Murphy C."/>
            <person name="Neiman D."/>
            <person name="Pearson M."/>
            <person name="Priest M."/>
            <person name="Roberts A."/>
            <person name="Saif S."/>
            <person name="Shea T."/>
            <person name="Sisk P."/>
            <person name="Sykes S."/>
            <person name="Wortman J."/>
            <person name="Nusbaum C."/>
            <person name="Birren B."/>
        </authorList>
    </citation>
    <scope>NUCLEOTIDE SEQUENCE [LARGE SCALE GENOMIC DNA]</scope>
    <source>
        <strain evidence="6 7">VD196</strain>
    </source>
</reference>
<dbReference type="PANTHER" id="PTHR30185:SF13">
    <property type="entry name" value="LICABCH OPERON REGULATOR-RELATED"/>
    <property type="match status" value="1"/>
</dbReference>
<evidence type="ECO:0000256" key="3">
    <source>
        <dbReference type="ARBA" id="ARBA00023159"/>
    </source>
</evidence>
<dbReference type="InterPro" id="IPR013199">
    <property type="entry name" value="HTH_Mga_DNA-bd_dom"/>
</dbReference>
<name>A0A9W5PY83_BACCE</name>
<evidence type="ECO:0000256" key="4">
    <source>
        <dbReference type="ARBA" id="ARBA00023163"/>
    </source>
</evidence>
<dbReference type="PANTHER" id="PTHR30185">
    <property type="entry name" value="CRYPTIC BETA-GLUCOSIDE BGL OPERON ANTITERMINATOR"/>
    <property type="match status" value="1"/>
</dbReference>
<gene>
    <name evidence="6" type="ORF">IKE_05985</name>
</gene>
<organism evidence="6 7">
    <name type="scientific">Bacillus cereus VD196</name>
    <dbReference type="NCBI Taxonomy" id="1053243"/>
    <lineage>
        <taxon>Bacteria</taxon>
        <taxon>Bacillati</taxon>
        <taxon>Bacillota</taxon>
        <taxon>Bacilli</taxon>
        <taxon>Bacillales</taxon>
        <taxon>Bacillaceae</taxon>
        <taxon>Bacillus</taxon>
        <taxon>Bacillus cereus group</taxon>
    </lineage>
</organism>
<dbReference type="Pfam" id="PF08280">
    <property type="entry name" value="HTH_Mga"/>
    <property type="match status" value="1"/>
</dbReference>
<evidence type="ECO:0000256" key="1">
    <source>
        <dbReference type="ARBA" id="ARBA00022737"/>
    </source>
</evidence>
<dbReference type="Pfam" id="PF05043">
    <property type="entry name" value="Mga"/>
    <property type="match status" value="1"/>
</dbReference>
<keyword evidence="2" id="KW-0805">Transcription regulation</keyword>
<dbReference type="EMBL" id="AHFL01000069">
    <property type="protein sequence ID" value="EOO60384.1"/>
    <property type="molecule type" value="Genomic_DNA"/>
</dbReference>
<keyword evidence="3" id="KW-0010">Activator</keyword>
<dbReference type="PROSITE" id="PS51372">
    <property type="entry name" value="PRD_2"/>
    <property type="match status" value="1"/>
</dbReference>
<dbReference type="Gene3D" id="1.10.1790.10">
    <property type="entry name" value="PRD domain"/>
    <property type="match status" value="1"/>
</dbReference>
<sequence>MEKEIYRQIQLLDIIASENRWFTTGELSRELDCSEKTVRKDVRMIISTLPEEWQIKSVKGRGIFLHKLDNVSTSMLHSLFIETTLSFQVLKNLFYEQVQTLSELADKLYIHPSSLYKVLIRVEEELALFKLEIKKRPLKIKGWEVQIRLFYYNFFFKLYGMKDWPFSYCKLDDLLGYTDEIKDCSDSHLSPESKQKYTFLLAIIIKRIQQGHIVKIDEQLFLTIKENYMFQEVSKMCSKIQRDYGIVIPTSEKIFLTLALTKCHFLCTERESIKKLKLKNFYKKTLDIHNYLHSFIQLLETELDESLQDDQELLFAFITYFEKIELLMKIPNNLVFQFHQKTDLYIHNTYPATYKGIQKVLEKLEKKYDIYSLSGETIETLTIQVQASLLRKRRTVKRIFVVTGEGNDWRRYLSAQIEQTFPQRLIVVQSPMGVVNDRSIQDYSIDFVVTDIPLGVQNVPVLLISTVPTKRDWDTLYKYIIGQQSPSY</sequence>
<dbReference type="RefSeq" id="WP_016126127.1">
    <property type="nucleotide sequence ID" value="NZ_KB976270.1"/>
</dbReference>
<dbReference type="InterPro" id="IPR007737">
    <property type="entry name" value="Mga_HTH"/>
</dbReference>
<comment type="caution">
    <text evidence="6">The sequence shown here is derived from an EMBL/GenBank/DDBJ whole genome shotgun (WGS) entry which is preliminary data.</text>
</comment>
<dbReference type="InterPro" id="IPR036388">
    <property type="entry name" value="WH-like_DNA-bd_sf"/>
</dbReference>
<dbReference type="Proteomes" id="UP000014023">
    <property type="component" value="Unassembled WGS sequence"/>
</dbReference>
<evidence type="ECO:0000313" key="6">
    <source>
        <dbReference type="EMBL" id="EOO60384.1"/>
    </source>
</evidence>
<keyword evidence="1" id="KW-0677">Repeat</keyword>
<keyword evidence="4" id="KW-0804">Transcription</keyword>
<dbReference type="InterPro" id="IPR011608">
    <property type="entry name" value="PRD"/>
</dbReference>
<accession>A0A9W5PY83</accession>
<dbReference type="Gene3D" id="1.10.10.10">
    <property type="entry name" value="Winged helix-like DNA-binding domain superfamily/Winged helix DNA-binding domain"/>
    <property type="match status" value="1"/>
</dbReference>
<dbReference type="SUPFAM" id="SSF63520">
    <property type="entry name" value="PTS-regulatory domain, PRD"/>
    <property type="match status" value="1"/>
</dbReference>
<evidence type="ECO:0000313" key="7">
    <source>
        <dbReference type="Proteomes" id="UP000014023"/>
    </source>
</evidence>
<dbReference type="Pfam" id="PF00874">
    <property type="entry name" value="PRD"/>
    <property type="match status" value="1"/>
</dbReference>
<dbReference type="InterPro" id="IPR050661">
    <property type="entry name" value="BglG_antiterminators"/>
</dbReference>
<evidence type="ECO:0000259" key="5">
    <source>
        <dbReference type="PROSITE" id="PS51372"/>
    </source>
</evidence>